<dbReference type="InterPro" id="IPR051201">
    <property type="entry name" value="Chloro_Bact_Ser_Proteases"/>
</dbReference>
<dbReference type="GO" id="GO:0006508">
    <property type="term" value="P:proteolysis"/>
    <property type="evidence" value="ECO:0007669"/>
    <property type="project" value="UniProtKB-KW"/>
</dbReference>
<dbReference type="KEGG" id="ccos:Pan44_52200"/>
<keyword evidence="2" id="KW-0378">Hydrolase</keyword>
<evidence type="ECO:0000256" key="1">
    <source>
        <dbReference type="ARBA" id="ARBA00022670"/>
    </source>
</evidence>
<proteinExistence type="predicted"/>
<accession>A0A517SM05</accession>
<dbReference type="RefSeq" id="WP_145034535.1">
    <property type="nucleotide sequence ID" value="NZ_CP036271.1"/>
</dbReference>
<dbReference type="SUPFAM" id="SSF50156">
    <property type="entry name" value="PDZ domain-like"/>
    <property type="match status" value="1"/>
</dbReference>
<dbReference type="PANTHER" id="PTHR43343">
    <property type="entry name" value="PEPTIDASE S12"/>
    <property type="match status" value="1"/>
</dbReference>
<dbReference type="OrthoDB" id="248175at2"/>
<dbReference type="Pfam" id="PF13365">
    <property type="entry name" value="Trypsin_2"/>
    <property type="match status" value="1"/>
</dbReference>
<dbReference type="InterPro" id="IPR001478">
    <property type="entry name" value="PDZ"/>
</dbReference>
<dbReference type="SMART" id="SM00228">
    <property type="entry name" value="PDZ"/>
    <property type="match status" value="1"/>
</dbReference>
<dbReference type="InterPro" id="IPR009003">
    <property type="entry name" value="Peptidase_S1_PA"/>
</dbReference>
<organism evidence="5 6">
    <name type="scientific">Caulifigura coniformis</name>
    <dbReference type="NCBI Taxonomy" id="2527983"/>
    <lineage>
        <taxon>Bacteria</taxon>
        <taxon>Pseudomonadati</taxon>
        <taxon>Planctomycetota</taxon>
        <taxon>Planctomycetia</taxon>
        <taxon>Planctomycetales</taxon>
        <taxon>Planctomycetaceae</taxon>
        <taxon>Caulifigura</taxon>
    </lineage>
</organism>
<dbReference type="PANTHER" id="PTHR43343:SF3">
    <property type="entry name" value="PROTEASE DO-LIKE 8, CHLOROPLASTIC"/>
    <property type="match status" value="1"/>
</dbReference>
<dbReference type="PRINTS" id="PR00834">
    <property type="entry name" value="PROTEASES2C"/>
</dbReference>
<feature type="region of interest" description="Disordered" evidence="3">
    <location>
        <begin position="1"/>
        <end position="26"/>
    </location>
</feature>
<reference evidence="5 6" key="1">
    <citation type="submission" date="2019-02" db="EMBL/GenBank/DDBJ databases">
        <title>Deep-cultivation of Planctomycetes and their phenomic and genomic characterization uncovers novel biology.</title>
        <authorList>
            <person name="Wiegand S."/>
            <person name="Jogler M."/>
            <person name="Boedeker C."/>
            <person name="Pinto D."/>
            <person name="Vollmers J."/>
            <person name="Rivas-Marin E."/>
            <person name="Kohn T."/>
            <person name="Peeters S.H."/>
            <person name="Heuer A."/>
            <person name="Rast P."/>
            <person name="Oberbeckmann S."/>
            <person name="Bunk B."/>
            <person name="Jeske O."/>
            <person name="Meyerdierks A."/>
            <person name="Storesund J.E."/>
            <person name="Kallscheuer N."/>
            <person name="Luecker S."/>
            <person name="Lage O.M."/>
            <person name="Pohl T."/>
            <person name="Merkel B.J."/>
            <person name="Hornburger P."/>
            <person name="Mueller R.-W."/>
            <person name="Bruemmer F."/>
            <person name="Labrenz M."/>
            <person name="Spormann A.M."/>
            <person name="Op den Camp H."/>
            <person name="Overmann J."/>
            <person name="Amann R."/>
            <person name="Jetten M.S.M."/>
            <person name="Mascher T."/>
            <person name="Medema M.H."/>
            <person name="Devos D.P."/>
            <person name="Kaster A.-K."/>
            <person name="Ovreas L."/>
            <person name="Rohde M."/>
            <person name="Galperin M.Y."/>
            <person name="Jogler C."/>
        </authorList>
    </citation>
    <scope>NUCLEOTIDE SEQUENCE [LARGE SCALE GENOMIC DNA]</scope>
    <source>
        <strain evidence="5 6">Pan44</strain>
    </source>
</reference>
<dbReference type="Proteomes" id="UP000315700">
    <property type="component" value="Chromosome"/>
</dbReference>
<feature type="domain" description="PDZ" evidence="4">
    <location>
        <begin position="244"/>
        <end position="320"/>
    </location>
</feature>
<dbReference type="SUPFAM" id="SSF50494">
    <property type="entry name" value="Trypsin-like serine proteases"/>
    <property type="match status" value="1"/>
</dbReference>
<dbReference type="AlphaFoldDB" id="A0A517SM05"/>
<feature type="compositionally biased region" description="Basic and acidic residues" evidence="3">
    <location>
        <begin position="1"/>
        <end position="10"/>
    </location>
</feature>
<evidence type="ECO:0000259" key="4">
    <source>
        <dbReference type="PROSITE" id="PS50106"/>
    </source>
</evidence>
<sequence>MSLTIRELHSEGSPPPAGPGPSRPAVVRDGDLLDAYSQAVVNVVATVSPAVISLAGPHGEGGGGSGFIVASDGLALTNSHVVDGRGKLQAMTTDGDRLAAELIGDDPATDLAVVRLKARDLPVVPIGDSSTLLVGQLVIAIGSPLGLQSTVSAGIVSALGRSLRAKDGRLIEKVVQHTAPINPGNSGGPLVDSRGRVVGVNTAMIAMAQGLGLAVPASTAGWVLSEVLAHGRVRRRLLGISAAVVPLPRRLISELDLLTTTGVQVTEVLPGGSAAAAGVHPGDVIVLLADRIVETTDDLHRLLSLAPSGGELAMTVIRDDELVELMISPLHG</sequence>
<dbReference type="PROSITE" id="PS50106">
    <property type="entry name" value="PDZ"/>
    <property type="match status" value="1"/>
</dbReference>
<dbReference type="Gene3D" id="2.30.42.10">
    <property type="match status" value="1"/>
</dbReference>
<gene>
    <name evidence="5" type="primary">hhoB_3</name>
    <name evidence="5" type="ORF">Pan44_52200</name>
</gene>
<evidence type="ECO:0000313" key="5">
    <source>
        <dbReference type="EMBL" id="QDT57153.1"/>
    </source>
</evidence>
<dbReference type="InterPro" id="IPR036034">
    <property type="entry name" value="PDZ_sf"/>
</dbReference>
<evidence type="ECO:0000256" key="3">
    <source>
        <dbReference type="SAM" id="MobiDB-lite"/>
    </source>
</evidence>
<dbReference type="GO" id="GO:0004252">
    <property type="term" value="F:serine-type endopeptidase activity"/>
    <property type="evidence" value="ECO:0007669"/>
    <property type="project" value="InterPro"/>
</dbReference>
<name>A0A517SM05_9PLAN</name>
<keyword evidence="1 5" id="KW-0645">Protease</keyword>
<evidence type="ECO:0000313" key="6">
    <source>
        <dbReference type="Proteomes" id="UP000315700"/>
    </source>
</evidence>
<dbReference type="InParanoid" id="A0A517SM05"/>
<evidence type="ECO:0000256" key="2">
    <source>
        <dbReference type="ARBA" id="ARBA00022801"/>
    </source>
</evidence>
<dbReference type="Pfam" id="PF13180">
    <property type="entry name" value="PDZ_2"/>
    <property type="match status" value="1"/>
</dbReference>
<dbReference type="EMBL" id="CP036271">
    <property type="protein sequence ID" value="QDT57153.1"/>
    <property type="molecule type" value="Genomic_DNA"/>
</dbReference>
<feature type="compositionally biased region" description="Pro residues" evidence="3">
    <location>
        <begin position="13"/>
        <end position="22"/>
    </location>
</feature>
<dbReference type="InterPro" id="IPR001940">
    <property type="entry name" value="Peptidase_S1C"/>
</dbReference>
<dbReference type="Gene3D" id="2.40.10.120">
    <property type="match status" value="1"/>
</dbReference>
<keyword evidence="6" id="KW-1185">Reference proteome</keyword>
<protein>
    <submittedName>
        <fullName evidence="5">Serine protease HhoB</fullName>
    </submittedName>
</protein>